<dbReference type="AlphaFoldDB" id="A0A317W699"/>
<dbReference type="Proteomes" id="UP000247233">
    <property type="component" value="Unassembled WGS sequence"/>
</dbReference>
<feature type="region of interest" description="Disordered" evidence="1">
    <location>
        <begin position="127"/>
        <end position="148"/>
    </location>
</feature>
<keyword evidence="4" id="KW-1185">Reference proteome</keyword>
<protein>
    <recommendedName>
        <fullName evidence="5">AttH domain-containing protein</fullName>
    </recommendedName>
</protein>
<sequence length="408" mass="43714">MISFIFCLALLGIALGGDAFMFTPDTSEEVIDPRLPTLYDIPWSQTLSTPSIGTSSYWTSSHITATNGHQYLLLSHIVITLSPSPSSSPNPAFYCASILDLTNTSTPNYHSYVSHTTITSTQLTNLNLTTTAPDPGSDYDSNSDSDSGSSYGFVSLTPDKLTTMQTWTSHPNVTFNVTFEATTPALINGGTGSFTYGDGPTHEWALPGCRTTGSLVLDGGGGGDSGGVGRETVTIIPERSVTWYDRQWGRGMPGSGNWTWFGLHFHFGGEGEGEGEGDASATAPATATKASIWVVDNAEPWRRDRFATVRVGGRGGRTEVLAVECVANMERVWRSKRTGVVYPLEWDVEWAGTGGGRLRVRIPGGVEDQEMVGVGRGDTAYEGFVVVEGWMAGREVVGFGVVEMATFV</sequence>
<name>A0A317W699_9EURO</name>
<organism evidence="3 4">
    <name type="scientific">Aspergillus heteromorphus CBS 117.55</name>
    <dbReference type="NCBI Taxonomy" id="1448321"/>
    <lineage>
        <taxon>Eukaryota</taxon>
        <taxon>Fungi</taxon>
        <taxon>Dikarya</taxon>
        <taxon>Ascomycota</taxon>
        <taxon>Pezizomycotina</taxon>
        <taxon>Eurotiomycetes</taxon>
        <taxon>Eurotiomycetidae</taxon>
        <taxon>Eurotiales</taxon>
        <taxon>Aspergillaceae</taxon>
        <taxon>Aspergillus</taxon>
        <taxon>Aspergillus subgen. Circumdati</taxon>
    </lineage>
</organism>
<evidence type="ECO:0000313" key="4">
    <source>
        <dbReference type="Proteomes" id="UP000247233"/>
    </source>
</evidence>
<dbReference type="SUPFAM" id="SSF159245">
    <property type="entry name" value="AttH-like"/>
    <property type="match status" value="1"/>
</dbReference>
<accession>A0A317W699</accession>
<evidence type="ECO:0000256" key="1">
    <source>
        <dbReference type="SAM" id="MobiDB-lite"/>
    </source>
</evidence>
<dbReference type="Gene3D" id="2.40.370.10">
    <property type="entry name" value="AttH-like domain"/>
    <property type="match status" value="2"/>
</dbReference>
<dbReference type="GeneID" id="37064043"/>
<dbReference type="PANTHER" id="PTHR40617">
    <property type="entry name" value="TERPENE CYCLASE ASQC"/>
    <property type="match status" value="1"/>
</dbReference>
<dbReference type="PANTHER" id="PTHR40617:SF1">
    <property type="entry name" value="ATTH DOMAIN-CONTAINING PROTEIN-RELATED"/>
    <property type="match status" value="1"/>
</dbReference>
<dbReference type="InterPro" id="IPR023374">
    <property type="entry name" value="AttH-like_dom_sf"/>
</dbReference>
<feature type="signal peptide" evidence="2">
    <location>
        <begin position="1"/>
        <end position="19"/>
    </location>
</feature>
<keyword evidence="2" id="KW-0732">Signal</keyword>
<gene>
    <name evidence="3" type="ORF">BO70DRAFT_352750</name>
</gene>
<dbReference type="OrthoDB" id="5295747at2759"/>
<evidence type="ECO:0008006" key="5">
    <source>
        <dbReference type="Google" id="ProtNLM"/>
    </source>
</evidence>
<evidence type="ECO:0000313" key="3">
    <source>
        <dbReference type="EMBL" id="PWY82134.1"/>
    </source>
</evidence>
<dbReference type="RefSeq" id="XP_025399399.1">
    <property type="nucleotide sequence ID" value="XM_025541806.1"/>
</dbReference>
<dbReference type="InterPro" id="IPR053112">
    <property type="entry name" value="Fungal_Dehydratase/Hydratase"/>
</dbReference>
<evidence type="ECO:0000256" key="2">
    <source>
        <dbReference type="SAM" id="SignalP"/>
    </source>
</evidence>
<proteinExistence type="predicted"/>
<feature type="chain" id="PRO_5016318416" description="AttH domain-containing protein" evidence="2">
    <location>
        <begin position="20"/>
        <end position="408"/>
    </location>
</feature>
<dbReference type="VEuPathDB" id="FungiDB:BO70DRAFT_352750"/>
<comment type="caution">
    <text evidence="3">The sequence shown here is derived from an EMBL/GenBank/DDBJ whole genome shotgun (WGS) entry which is preliminary data.</text>
</comment>
<dbReference type="STRING" id="1448321.A0A317W699"/>
<dbReference type="EMBL" id="MSFL01000012">
    <property type="protein sequence ID" value="PWY82134.1"/>
    <property type="molecule type" value="Genomic_DNA"/>
</dbReference>
<reference evidence="3 4" key="1">
    <citation type="submission" date="2016-12" db="EMBL/GenBank/DDBJ databases">
        <title>The genomes of Aspergillus section Nigri reveals drivers in fungal speciation.</title>
        <authorList>
            <consortium name="DOE Joint Genome Institute"/>
            <person name="Vesth T.C."/>
            <person name="Nybo J."/>
            <person name="Theobald S."/>
            <person name="Brandl J."/>
            <person name="Frisvad J.C."/>
            <person name="Nielsen K.F."/>
            <person name="Lyhne E.K."/>
            <person name="Kogle M.E."/>
            <person name="Kuo A."/>
            <person name="Riley R."/>
            <person name="Clum A."/>
            <person name="Nolan M."/>
            <person name="Lipzen A."/>
            <person name="Salamov A."/>
            <person name="Henrissat B."/>
            <person name="Wiebenga A."/>
            <person name="De Vries R.P."/>
            <person name="Grigoriev I.V."/>
            <person name="Mortensen U.H."/>
            <person name="Andersen M.R."/>
            <person name="Baker S.E."/>
        </authorList>
    </citation>
    <scope>NUCLEOTIDE SEQUENCE [LARGE SCALE GENOMIC DNA]</scope>
    <source>
        <strain evidence="3 4">CBS 117.55</strain>
    </source>
</reference>